<evidence type="ECO:0000256" key="4">
    <source>
        <dbReference type="ARBA" id="ARBA00022729"/>
    </source>
</evidence>
<dbReference type="AlphaFoldDB" id="A0A8K0CD02"/>
<sequence>MLVTIHIVIVILLSAFTNNFYGHANSCSLENSLDISDGDHLSGGRIVYDGIYYSPEDYFNYNGTTRGCICKFKRCIPKCCQDYSVLNDTCQPYEQSDLLTFANYTSALNVSYKNFHLVHHDRVMCAGGKLHQLMPSVDYPEDTFILQDDGTLSIPLNLELTGALDTKDYCIEMFVVDEMYIMEISAVICIYEHPVERYSYGRRPRTLGFIRLRLLELLGAERSNKTPRCIDVRSIQSAGSAPKTPLHPPGRGEHPQYSGVKVLTQRKACLPNAKKYKLNPSQYDHDLFYVQDDGNMYRPNSEAKILHPQDYCVDMFLDPAGNETDAVSALHEGHKQIIEAWMSIAEDTEQPRETGHEALNDGTMYRPGLKAILHPQDYCVDMFLDPAGNESFAALVCVPSKEDKAMEMNVIAIPTPCPFVLSINITNADRLSDGTLMSDGYSFSPDQYFLHNGTVRGCICEVKKCIRKCCPFGSAIYGKKCKSYTKPFSVKVHDGEKPTIINGSENDFYYIPSKKCSALGLYQLQPSLFPDDVFYVQHDGNMYMPHQKNKNLRPQDYCVEIFINKKGKESFSALVCNPDEEVSGGEERHRLLLGRTDLLEDIPLQLRQTFTDGSTSTLQIDGLEEEIMPQYNDFLDPSN</sequence>
<dbReference type="PANTHER" id="PTHR46953">
    <property type="entry name" value="G-PROTEIN COUPLED RECEPTOR MTH-LIKE 1-RELATED"/>
    <property type="match status" value="1"/>
</dbReference>
<feature type="chain" id="PRO_5035462941" description="Methuselah N-terminal domain-containing protein" evidence="9">
    <location>
        <begin position="18"/>
        <end position="639"/>
    </location>
</feature>
<evidence type="ECO:0000256" key="7">
    <source>
        <dbReference type="ARBA" id="ARBA00023170"/>
    </source>
</evidence>
<dbReference type="OrthoDB" id="6767429at2759"/>
<evidence type="ECO:0000256" key="3">
    <source>
        <dbReference type="ARBA" id="ARBA00022692"/>
    </source>
</evidence>
<organism evidence="11 12">
    <name type="scientific">Ignelater luminosus</name>
    <name type="common">Cucubano</name>
    <name type="synonym">Pyrophorus luminosus</name>
    <dbReference type="NCBI Taxonomy" id="2038154"/>
    <lineage>
        <taxon>Eukaryota</taxon>
        <taxon>Metazoa</taxon>
        <taxon>Ecdysozoa</taxon>
        <taxon>Arthropoda</taxon>
        <taxon>Hexapoda</taxon>
        <taxon>Insecta</taxon>
        <taxon>Pterygota</taxon>
        <taxon>Neoptera</taxon>
        <taxon>Endopterygota</taxon>
        <taxon>Coleoptera</taxon>
        <taxon>Polyphaga</taxon>
        <taxon>Elateriformia</taxon>
        <taxon>Elateroidea</taxon>
        <taxon>Elateridae</taxon>
        <taxon>Agrypninae</taxon>
        <taxon>Pyrophorini</taxon>
        <taxon>Ignelater</taxon>
    </lineage>
</organism>
<evidence type="ECO:0000256" key="5">
    <source>
        <dbReference type="ARBA" id="ARBA00022989"/>
    </source>
</evidence>
<keyword evidence="6" id="KW-0297">G-protein coupled receptor</keyword>
<evidence type="ECO:0000256" key="2">
    <source>
        <dbReference type="ARBA" id="ARBA00008979"/>
    </source>
</evidence>
<keyword evidence="5" id="KW-0472">Membrane</keyword>
<dbReference type="InterPro" id="IPR052808">
    <property type="entry name" value="GPCR_Mth-like"/>
</dbReference>
<dbReference type="PANTHER" id="PTHR46953:SF1">
    <property type="entry name" value="G-PROTEIN COUPLED RECEPTOR MTH-LIKE 1-RELATED"/>
    <property type="match status" value="1"/>
</dbReference>
<keyword evidence="8" id="KW-0807">Transducer</keyword>
<dbReference type="Pfam" id="PF06652">
    <property type="entry name" value="Methuselah_N"/>
    <property type="match status" value="2"/>
</dbReference>
<dbReference type="EMBL" id="VTPC01090042">
    <property type="protein sequence ID" value="KAF2885024.1"/>
    <property type="molecule type" value="Genomic_DNA"/>
</dbReference>
<dbReference type="GO" id="GO:0004930">
    <property type="term" value="F:G protein-coupled receptor activity"/>
    <property type="evidence" value="ECO:0007669"/>
    <property type="project" value="UniProtKB-KW"/>
</dbReference>
<comment type="subcellular location">
    <subcellularLocation>
        <location evidence="1">Endomembrane system</location>
        <topology evidence="1">Multi-pass membrane protein</topology>
    </subcellularLocation>
</comment>
<keyword evidence="5" id="KW-1133">Transmembrane helix</keyword>
<dbReference type="Proteomes" id="UP000801492">
    <property type="component" value="Unassembled WGS sequence"/>
</dbReference>
<evidence type="ECO:0000256" key="9">
    <source>
        <dbReference type="SAM" id="SignalP"/>
    </source>
</evidence>
<keyword evidence="12" id="KW-1185">Reference proteome</keyword>
<proteinExistence type="inferred from homology"/>
<name>A0A8K0CD02_IGNLU</name>
<comment type="similarity">
    <text evidence="2">Belongs to the G-protein coupled receptor 2 family. Mth subfamily.</text>
</comment>
<reference evidence="11" key="1">
    <citation type="submission" date="2019-08" db="EMBL/GenBank/DDBJ databases">
        <title>The genome of the North American firefly Photinus pyralis.</title>
        <authorList>
            <consortium name="Photinus pyralis genome working group"/>
            <person name="Fallon T.R."/>
            <person name="Sander Lower S.E."/>
            <person name="Weng J.-K."/>
        </authorList>
    </citation>
    <scope>NUCLEOTIDE SEQUENCE</scope>
    <source>
        <strain evidence="11">TRF0915ILg1</strain>
        <tissue evidence="11">Whole body</tissue>
    </source>
</reference>
<feature type="domain" description="Methuselah N-terminal" evidence="10">
    <location>
        <begin position="62"/>
        <end position="184"/>
    </location>
</feature>
<evidence type="ECO:0000313" key="12">
    <source>
        <dbReference type="Proteomes" id="UP000801492"/>
    </source>
</evidence>
<protein>
    <recommendedName>
        <fullName evidence="10">Methuselah N-terminal domain-containing protein</fullName>
    </recommendedName>
</protein>
<feature type="domain" description="Methuselah N-terminal" evidence="10">
    <location>
        <begin position="454"/>
        <end position="566"/>
    </location>
</feature>
<dbReference type="GO" id="GO:0012505">
    <property type="term" value="C:endomembrane system"/>
    <property type="evidence" value="ECO:0007669"/>
    <property type="project" value="UniProtKB-SubCell"/>
</dbReference>
<keyword evidence="4 9" id="KW-0732">Signal</keyword>
<evidence type="ECO:0000256" key="6">
    <source>
        <dbReference type="ARBA" id="ARBA00023040"/>
    </source>
</evidence>
<keyword evidence="7" id="KW-0675">Receptor</keyword>
<dbReference type="SUPFAM" id="SSF63877">
    <property type="entry name" value="Methuselah ectodomain"/>
    <property type="match status" value="2"/>
</dbReference>
<feature type="signal peptide" evidence="9">
    <location>
        <begin position="1"/>
        <end position="17"/>
    </location>
</feature>
<evidence type="ECO:0000256" key="8">
    <source>
        <dbReference type="ARBA" id="ARBA00023224"/>
    </source>
</evidence>
<evidence type="ECO:0000313" key="11">
    <source>
        <dbReference type="EMBL" id="KAF2885024.1"/>
    </source>
</evidence>
<evidence type="ECO:0000259" key="10">
    <source>
        <dbReference type="Pfam" id="PF06652"/>
    </source>
</evidence>
<dbReference type="Gene3D" id="2.170.180.11">
    <property type="entry name" value="Methuselah ectodomain, domain 2"/>
    <property type="match status" value="2"/>
</dbReference>
<dbReference type="InterPro" id="IPR010596">
    <property type="entry name" value="Methuselah_N_dom"/>
</dbReference>
<comment type="caution">
    <text evidence="11">The sequence shown here is derived from an EMBL/GenBank/DDBJ whole genome shotgun (WGS) entry which is preliminary data.</text>
</comment>
<gene>
    <name evidence="11" type="ORF">ILUMI_21140</name>
</gene>
<keyword evidence="3" id="KW-0812">Transmembrane</keyword>
<dbReference type="InterPro" id="IPR036272">
    <property type="entry name" value="Methuselah_N_sf"/>
</dbReference>
<dbReference type="InterPro" id="IPR023311">
    <property type="entry name" value="Methusela_ecto_dom_2"/>
</dbReference>
<accession>A0A8K0CD02</accession>
<evidence type="ECO:0000256" key="1">
    <source>
        <dbReference type="ARBA" id="ARBA00004127"/>
    </source>
</evidence>